<feature type="transmembrane region" description="Helical" evidence="1">
    <location>
        <begin position="44"/>
        <end position="69"/>
    </location>
</feature>
<feature type="transmembrane region" description="Helical" evidence="1">
    <location>
        <begin position="273"/>
        <end position="306"/>
    </location>
</feature>
<evidence type="ECO:0000313" key="2">
    <source>
        <dbReference type="EMBL" id="CAL8112279.1"/>
    </source>
</evidence>
<sequence length="408" mass="46293">MPSPLVHHAYQLNQLINDQLFPYFLYWEDNNQKWKRETSWRRMIPYYIMGYLSVDVFCITFSVFVFLTAVFAPSALPFENAIMYALISAVFPMSLVIDIIVFTYSSEVLFLLNWLDDVVANQFPSTVEVELLKIGNPRIFRVELSKWTRGDAPDWIGLLVNWVVISYTSASICKPLLVVWGDWDPLYLLAAILSSPQFEWFPFPDITSNIFFLCFRLILSFLVSQAIFVNFKTFTIVITILLFNVVRLLGRIQSNDLNYEAILQYKQLYLANNVIIGTASIFFSQVLQAAFTGIVLGANIVILGIHWDSLSMVYVGGMAVVIAVFGAFLTFVSGCCWHEKSDDIFYAWGEKLGGKRDVKGLKRRVLSCRRLALRAGGVGVLDDGIKNTFFHSALTYTANLLLATSKIA</sequence>
<gene>
    <name evidence="2" type="ORF">ODALV1_LOCUS15573</name>
</gene>
<feature type="transmembrane region" description="Helical" evidence="1">
    <location>
        <begin position="234"/>
        <end position="252"/>
    </location>
</feature>
<keyword evidence="1" id="KW-0812">Transmembrane</keyword>
<name>A0ABP1R1U3_9HEXA</name>
<keyword evidence="1" id="KW-0472">Membrane</keyword>
<dbReference type="Proteomes" id="UP001642540">
    <property type="component" value="Unassembled WGS sequence"/>
</dbReference>
<feature type="transmembrane region" description="Helical" evidence="1">
    <location>
        <begin position="81"/>
        <end position="104"/>
    </location>
</feature>
<organism evidence="2 3">
    <name type="scientific">Orchesella dallaii</name>
    <dbReference type="NCBI Taxonomy" id="48710"/>
    <lineage>
        <taxon>Eukaryota</taxon>
        <taxon>Metazoa</taxon>
        <taxon>Ecdysozoa</taxon>
        <taxon>Arthropoda</taxon>
        <taxon>Hexapoda</taxon>
        <taxon>Collembola</taxon>
        <taxon>Entomobryomorpha</taxon>
        <taxon>Entomobryoidea</taxon>
        <taxon>Orchesellidae</taxon>
        <taxon>Orchesellinae</taxon>
        <taxon>Orchesella</taxon>
    </lineage>
</organism>
<dbReference type="EMBL" id="CAXLJM020000048">
    <property type="protein sequence ID" value="CAL8112279.1"/>
    <property type="molecule type" value="Genomic_DNA"/>
</dbReference>
<comment type="caution">
    <text evidence="2">The sequence shown here is derived from an EMBL/GenBank/DDBJ whole genome shotgun (WGS) entry which is preliminary data.</text>
</comment>
<feature type="transmembrane region" description="Helical" evidence="1">
    <location>
        <begin position="210"/>
        <end position="228"/>
    </location>
</feature>
<accession>A0ABP1R1U3</accession>
<protein>
    <recommendedName>
        <fullName evidence="4">Odorant receptor</fullName>
    </recommendedName>
</protein>
<keyword evidence="1" id="KW-1133">Transmembrane helix</keyword>
<proteinExistence type="predicted"/>
<feature type="transmembrane region" description="Helical" evidence="1">
    <location>
        <begin position="312"/>
        <end position="332"/>
    </location>
</feature>
<feature type="transmembrane region" description="Helical" evidence="1">
    <location>
        <begin position="155"/>
        <end position="180"/>
    </location>
</feature>
<keyword evidence="3" id="KW-1185">Reference proteome</keyword>
<reference evidence="2 3" key="1">
    <citation type="submission" date="2024-08" db="EMBL/GenBank/DDBJ databases">
        <authorList>
            <person name="Cucini C."/>
            <person name="Frati F."/>
        </authorList>
    </citation>
    <scope>NUCLEOTIDE SEQUENCE [LARGE SCALE GENOMIC DNA]</scope>
</reference>
<evidence type="ECO:0000256" key="1">
    <source>
        <dbReference type="SAM" id="Phobius"/>
    </source>
</evidence>
<evidence type="ECO:0008006" key="4">
    <source>
        <dbReference type="Google" id="ProtNLM"/>
    </source>
</evidence>
<evidence type="ECO:0000313" key="3">
    <source>
        <dbReference type="Proteomes" id="UP001642540"/>
    </source>
</evidence>